<reference evidence="8" key="1">
    <citation type="submission" date="2018-06" db="EMBL/GenBank/DDBJ databases">
        <authorList>
            <person name="Zhirakovskaya E."/>
        </authorList>
    </citation>
    <scope>NUCLEOTIDE SEQUENCE</scope>
</reference>
<sequence length="375" mass="43067">MLGLWLRFALWPFETADYLDYFDPWYDHIQANGGFWALADIEANYTPPYLYALTVVATFLPSLPKLLAIKLIGISFDFVAALLVYKIVHLRHPLGIAPLLAALLFLFAPTVLLNSAFWGQADIIYATGLLACLYFLLRQRPVWAFIAFGLAVAVKLQAIFLLPLLLILLWRRQWVRWFHFLILPLVYLLSIVPAWVAGRPFTDLLTIYLQQANTYQTLARNIANLYQWLPNSLYDIFYPAGMIFALSGMVLFVLVVHKSGVLLTNGRLLQIGLLSTLLMPYLLPKMHERYFFAADILSLILVFYYPRLITILLLVMAASFFSYFPYLFEIIIVPLPTLAFLPLVAILTLLWHLLAEPIAIHFEQNRYFLDENVTP</sequence>
<proteinExistence type="predicted"/>
<protein>
    <recommendedName>
        <fullName evidence="9">DUF2029 domain-containing protein</fullName>
    </recommendedName>
</protein>
<accession>A0A3B0URF8</accession>
<dbReference type="GO" id="GO:0005886">
    <property type="term" value="C:plasma membrane"/>
    <property type="evidence" value="ECO:0007669"/>
    <property type="project" value="UniProtKB-SubCell"/>
</dbReference>
<evidence type="ECO:0000256" key="1">
    <source>
        <dbReference type="ARBA" id="ARBA00004651"/>
    </source>
</evidence>
<feature type="transmembrane region" description="Helical" evidence="7">
    <location>
        <begin position="312"/>
        <end position="333"/>
    </location>
</feature>
<evidence type="ECO:0000256" key="4">
    <source>
        <dbReference type="ARBA" id="ARBA00022692"/>
    </source>
</evidence>
<dbReference type="GO" id="GO:0016758">
    <property type="term" value="F:hexosyltransferase activity"/>
    <property type="evidence" value="ECO:0007669"/>
    <property type="project" value="InterPro"/>
</dbReference>
<keyword evidence="3" id="KW-0808">Transferase</keyword>
<organism evidence="8">
    <name type="scientific">hydrothermal vent metagenome</name>
    <dbReference type="NCBI Taxonomy" id="652676"/>
    <lineage>
        <taxon>unclassified sequences</taxon>
        <taxon>metagenomes</taxon>
        <taxon>ecological metagenomes</taxon>
    </lineage>
</organism>
<evidence type="ECO:0000256" key="3">
    <source>
        <dbReference type="ARBA" id="ARBA00022679"/>
    </source>
</evidence>
<evidence type="ECO:0000256" key="6">
    <source>
        <dbReference type="ARBA" id="ARBA00023136"/>
    </source>
</evidence>
<feature type="transmembrane region" description="Helical" evidence="7">
    <location>
        <begin position="268"/>
        <end position="283"/>
    </location>
</feature>
<gene>
    <name evidence="8" type="ORF">MNBD_CHLOROFLEXI01-4427</name>
</gene>
<keyword evidence="6 7" id="KW-0472">Membrane</keyword>
<evidence type="ECO:0000313" key="8">
    <source>
        <dbReference type="EMBL" id="VAW33671.1"/>
    </source>
</evidence>
<evidence type="ECO:0000256" key="5">
    <source>
        <dbReference type="ARBA" id="ARBA00022989"/>
    </source>
</evidence>
<dbReference type="EMBL" id="UOEU01000469">
    <property type="protein sequence ID" value="VAW33671.1"/>
    <property type="molecule type" value="Genomic_DNA"/>
</dbReference>
<dbReference type="AlphaFoldDB" id="A0A3B0URF8"/>
<feature type="transmembrane region" description="Helical" evidence="7">
    <location>
        <begin position="143"/>
        <end position="170"/>
    </location>
</feature>
<evidence type="ECO:0008006" key="9">
    <source>
        <dbReference type="Google" id="ProtNLM"/>
    </source>
</evidence>
<keyword evidence="4 7" id="KW-0812">Transmembrane</keyword>
<name>A0A3B0URF8_9ZZZZ</name>
<evidence type="ECO:0000256" key="2">
    <source>
        <dbReference type="ARBA" id="ARBA00022475"/>
    </source>
</evidence>
<feature type="transmembrane region" description="Helical" evidence="7">
    <location>
        <begin position="177"/>
        <end position="196"/>
    </location>
</feature>
<dbReference type="Pfam" id="PF09594">
    <property type="entry name" value="GT87"/>
    <property type="match status" value="1"/>
</dbReference>
<dbReference type="InterPro" id="IPR018584">
    <property type="entry name" value="GT87"/>
</dbReference>
<keyword evidence="2" id="KW-1003">Cell membrane</keyword>
<feature type="transmembrane region" description="Helical" evidence="7">
    <location>
        <begin position="67"/>
        <end position="88"/>
    </location>
</feature>
<evidence type="ECO:0000256" key="7">
    <source>
        <dbReference type="SAM" id="Phobius"/>
    </source>
</evidence>
<feature type="transmembrane region" description="Helical" evidence="7">
    <location>
        <begin position="94"/>
        <end position="113"/>
    </location>
</feature>
<feature type="transmembrane region" description="Helical" evidence="7">
    <location>
        <begin position="236"/>
        <end position="256"/>
    </location>
</feature>
<keyword evidence="5 7" id="KW-1133">Transmembrane helix</keyword>
<feature type="transmembrane region" description="Helical" evidence="7">
    <location>
        <begin position="339"/>
        <end position="360"/>
    </location>
</feature>
<comment type="subcellular location">
    <subcellularLocation>
        <location evidence="1">Cell membrane</location>
        <topology evidence="1">Multi-pass membrane protein</topology>
    </subcellularLocation>
</comment>